<dbReference type="AlphaFoldDB" id="A0A2R6S4I0"/>
<evidence type="ECO:0000256" key="1">
    <source>
        <dbReference type="SAM" id="SignalP"/>
    </source>
</evidence>
<protein>
    <submittedName>
        <fullName evidence="2">Uncharacterized protein</fullName>
    </submittedName>
</protein>
<comment type="caution">
    <text evidence="2">The sequence shown here is derived from an EMBL/GenBank/DDBJ whole genome shotgun (WGS) entry which is preliminary data.</text>
</comment>
<sequence length="185" mass="19792">MSSILSILFPWVLPLLSLAAFLLPQTYAALVNVTVDDAHPDPLTGISITYAPLNAWTLDSDCSTCVATPDGSQAYMGTWHDTTYLPEVGTVLSATFQFNGSALYVYCITAQSTSAPDGNSDMLFFLDGEPAGSYEHIAPGEPTYDYNVPVYSNPSIAPGFHTFVLQNGQTGGQASLALLDYIVYS</sequence>
<reference evidence="2 3" key="1">
    <citation type="submission" date="2018-02" db="EMBL/GenBank/DDBJ databases">
        <title>Genome sequence of the basidiomycete white-rot fungus Phlebia centrifuga.</title>
        <authorList>
            <person name="Granchi Z."/>
            <person name="Peng M."/>
            <person name="de Vries R.P."/>
            <person name="Hilden K."/>
            <person name="Makela M.R."/>
            <person name="Grigoriev I."/>
            <person name="Riley R."/>
        </authorList>
    </citation>
    <scope>NUCLEOTIDE SEQUENCE [LARGE SCALE GENOMIC DNA]</scope>
    <source>
        <strain evidence="2 3">FBCC195</strain>
    </source>
</reference>
<feature type="chain" id="PRO_5015309081" evidence="1">
    <location>
        <begin position="29"/>
        <end position="185"/>
    </location>
</feature>
<proteinExistence type="predicted"/>
<organism evidence="2 3">
    <name type="scientific">Hermanssonia centrifuga</name>
    <dbReference type="NCBI Taxonomy" id="98765"/>
    <lineage>
        <taxon>Eukaryota</taxon>
        <taxon>Fungi</taxon>
        <taxon>Dikarya</taxon>
        <taxon>Basidiomycota</taxon>
        <taxon>Agaricomycotina</taxon>
        <taxon>Agaricomycetes</taxon>
        <taxon>Polyporales</taxon>
        <taxon>Meruliaceae</taxon>
        <taxon>Hermanssonia</taxon>
    </lineage>
</organism>
<gene>
    <name evidence="2" type="ORF">PHLCEN_2v1049</name>
</gene>
<keyword evidence="3" id="KW-1185">Reference proteome</keyword>
<evidence type="ECO:0000313" key="3">
    <source>
        <dbReference type="Proteomes" id="UP000186601"/>
    </source>
</evidence>
<keyword evidence="1" id="KW-0732">Signal</keyword>
<dbReference type="Proteomes" id="UP000186601">
    <property type="component" value="Unassembled WGS sequence"/>
</dbReference>
<dbReference type="Gene3D" id="2.60.120.260">
    <property type="entry name" value="Galactose-binding domain-like"/>
    <property type="match status" value="1"/>
</dbReference>
<accession>A0A2R6S4I0</accession>
<dbReference type="OrthoDB" id="3245657at2759"/>
<evidence type="ECO:0000313" key="2">
    <source>
        <dbReference type="EMBL" id="PSS37176.1"/>
    </source>
</evidence>
<feature type="signal peptide" evidence="1">
    <location>
        <begin position="1"/>
        <end position="28"/>
    </location>
</feature>
<dbReference type="STRING" id="98765.A0A2R6S4I0"/>
<name>A0A2R6S4I0_9APHY</name>
<dbReference type="EMBL" id="MLYV02000081">
    <property type="protein sequence ID" value="PSS37176.1"/>
    <property type="molecule type" value="Genomic_DNA"/>
</dbReference>